<accession>A0ACC1B7Z1</accession>
<comment type="caution">
    <text evidence="1">The sequence shown here is derived from an EMBL/GenBank/DDBJ whole genome shotgun (WGS) entry which is preliminary data.</text>
</comment>
<protein>
    <submittedName>
        <fullName evidence="1">Uncharacterized protein</fullName>
    </submittedName>
</protein>
<evidence type="ECO:0000313" key="1">
    <source>
        <dbReference type="EMBL" id="KAJ0095013.1"/>
    </source>
</evidence>
<keyword evidence="2" id="KW-1185">Reference proteome</keyword>
<sequence length="97" mass="11242">MNQKREVNRVIVVDFLKFRRYLRHSSSPEQCESLTTDLKGISDQGKPTDLYNSEKRSELVKEGYKIHGSSGDQWSDLVGFVVAERSFKLPNPMYYIP</sequence>
<dbReference type="Proteomes" id="UP001164250">
    <property type="component" value="Chromosome 6"/>
</dbReference>
<dbReference type="EMBL" id="CM047902">
    <property type="protein sequence ID" value="KAJ0095013.1"/>
    <property type="molecule type" value="Genomic_DNA"/>
</dbReference>
<reference evidence="2" key="1">
    <citation type="journal article" date="2023" name="G3 (Bethesda)">
        <title>Genome assembly and association tests identify interacting loci associated with vigor, precocity, and sex in interspecific pistachio rootstocks.</title>
        <authorList>
            <person name="Palmer W."/>
            <person name="Jacygrad E."/>
            <person name="Sagayaradj S."/>
            <person name="Cavanaugh K."/>
            <person name="Han R."/>
            <person name="Bertier L."/>
            <person name="Beede B."/>
            <person name="Kafkas S."/>
            <person name="Golino D."/>
            <person name="Preece J."/>
            <person name="Michelmore R."/>
        </authorList>
    </citation>
    <scope>NUCLEOTIDE SEQUENCE [LARGE SCALE GENOMIC DNA]</scope>
</reference>
<gene>
    <name evidence="1" type="ORF">Patl1_15816</name>
</gene>
<name>A0ACC1B7Z1_9ROSI</name>
<evidence type="ECO:0000313" key="2">
    <source>
        <dbReference type="Proteomes" id="UP001164250"/>
    </source>
</evidence>
<proteinExistence type="predicted"/>
<organism evidence="1 2">
    <name type="scientific">Pistacia atlantica</name>
    <dbReference type="NCBI Taxonomy" id="434234"/>
    <lineage>
        <taxon>Eukaryota</taxon>
        <taxon>Viridiplantae</taxon>
        <taxon>Streptophyta</taxon>
        <taxon>Embryophyta</taxon>
        <taxon>Tracheophyta</taxon>
        <taxon>Spermatophyta</taxon>
        <taxon>Magnoliopsida</taxon>
        <taxon>eudicotyledons</taxon>
        <taxon>Gunneridae</taxon>
        <taxon>Pentapetalae</taxon>
        <taxon>rosids</taxon>
        <taxon>malvids</taxon>
        <taxon>Sapindales</taxon>
        <taxon>Anacardiaceae</taxon>
        <taxon>Pistacia</taxon>
    </lineage>
</organism>